<dbReference type="Proteomes" id="UP001163046">
    <property type="component" value="Unassembled WGS sequence"/>
</dbReference>
<dbReference type="GO" id="GO:0000398">
    <property type="term" value="P:mRNA splicing, via spliceosome"/>
    <property type="evidence" value="ECO:0007669"/>
    <property type="project" value="InterPro"/>
</dbReference>
<dbReference type="AlphaFoldDB" id="A0A9X0CDH3"/>
<dbReference type="GO" id="GO:0005681">
    <property type="term" value="C:spliceosomal complex"/>
    <property type="evidence" value="ECO:0007669"/>
    <property type="project" value="TreeGrafter"/>
</dbReference>
<proteinExistence type="predicted"/>
<organism evidence="2 3">
    <name type="scientific">Desmophyllum pertusum</name>
    <dbReference type="NCBI Taxonomy" id="174260"/>
    <lineage>
        <taxon>Eukaryota</taxon>
        <taxon>Metazoa</taxon>
        <taxon>Cnidaria</taxon>
        <taxon>Anthozoa</taxon>
        <taxon>Hexacorallia</taxon>
        <taxon>Scleractinia</taxon>
        <taxon>Caryophylliina</taxon>
        <taxon>Caryophylliidae</taxon>
        <taxon>Desmophyllum</taxon>
    </lineage>
</organism>
<dbReference type="CDD" id="cd13153">
    <property type="entry name" value="KOW_GPKOW_B"/>
    <property type="match status" value="1"/>
</dbReference>
<evidence type="ECO:0000313" key="2">
    <source>
        <dbReference type="EMBL" id="KAJ7328638.1"/>
    </source>
</evidence>
<dbReference type="OrthoDB" id="5577072at2759"/>
<dbReference type="Pfam" id="PF25088">
    <property type="entry name" value="GPKOW_C"/>
    <property type="match status" value="1"/>
</dbReference>
<accession>A0A9X0CDH3</accession>
<dbReference type="Gene3D" id="2.30.30.140">
    <property type="match status" value="1"/>
</dbReference>
<dbReference type="InterPro" id="IPR041994">
    <property type="entry name" value="GPKOW_KOW2"/>
</dbReference>
<keyword evidence="3" id="KW-1185">Reference proteome</keyword>
<name>A0A9X0CDH3_9CNID</name>
<sequence>MFPLDKAKENSRRSEKEHKADKRSRDDDRVSEKHRESSKHSKKDKDDSKSKSSSHKESETPAKCWLYPQIRVRIISKDFKKGKYYNMKVQVVDVVSRDRCVCQTEEGRLLEDIPQSALETVVPKTPDSHVRVVGGDHRGQLAVLVERDTSKYSAVIQLLLDKDIITADYDDICEHVGDVNDF</sequence>
<dbReference type="EMBL" id="MU827795">
    <property type="protein sequence ID" value="KAJ7328638.1"/>
    <property type="molecule type" value="Genomic_DNA"/>
</dbReference>
<feature type="region of interest" description="Disordered" evidence="1">
    <location>
        <begin position="1"/>
        <end position="60"/>
    </location>
</feature>
<dbReference type="PANTHER" id="PTHR15818">
    <property type="entry name" value="G PATCH AND KOW-CONTAINING"/>
    <property type="match status" value="1"/>
</dbReference>
<gene>
    <name evidence="2" type="ORF">OS493_023908</name>
</gene>
<dbReference type="PANTHER" id="PTHR15818:SF2">
    <property type="entry name" value="G-PATCH DOMAIN AND KOW MOTIFS-CONTAINING PROTEIN"/>
    <property type="match status" value="1"/>
</dbReference>
<evidence type="ECO:0000313" key="3">
    <source>
        <dbReference type="Proteomes" id="UP001163046"/>
    </source>
</evidence>
<dbReference type="Gene3D" id="2.30.30.30">
    <property type="match status" value="1"/>
</dbReference>
<reference evidence="2" key="1">
    <citation type="submission" date="2023-01" db="EMBL/GenBank/DDBJ databases">
        <title>Genome assembly of the deep-sea coral Lophelia pertusa.</title>
        <authorList>
            <person name="Herrera S."/>
            <person name="Cordes E."/>
        </authorList>
    </citation>
    <scope>NUCLEOTIDE SEQUENCE</scope>
    <source>
        <strain evidence="2">USNM1676648</strain>
        <tissue evidence="2">Polyp</tissue>
    </source>
</reference>
<comment type="caution">
    <text evidence="2">The sequence shown here is derived from an EMBL/GenBank/DDBJ whole genome shotgun (WGS) entry which is preliminary data.</text>
</comment>
<protein>
    <submittedName>
        <fullName evidence="2">Uncharacterized protein</fullName>
    </submittedName>
</protein>
<dbReference type="InterPro" id="IPR014722">
    <property type="entry name" value="Rib_uL2_dom2"/>
</dbReference>
<dbReference type="InterPro" id="IPR045166">
    <property type="entry name" value="Spp2-like"/>
</dbReference>
<evidence type="ECO:0000256" key="1">
    <source>
        <dbReference type="SAM" id="MobiDB-lite"/>
    </source>
</evidence>